<evidence type="ECO:0000256" key="1">
    <source>
        <dbReference type="SAM" id="Phobius"/>
    </source>
</evidence>
<dbReference type="EMBL" id="JBHTOA010000045">
    <property type="protein sequence ID" value="MFD1399884.1"/>
    <property type="molecule type" value="Genomic_DNA"/>
</dbReference>
<evidence type="ECO:0008006" key="4">
    <source>
        <dbReference type="Google" id="ProtNLM"/>
    </source>
</evidence>
<keyword evidence="1" id="KW-0472">Membrane</keyword>
<dbReference type="RefSeq" id="WP_204119537.1">
    <property type="nucleotide sequence ID" value="NZ_BOLV01000017.1"/>
</dbReference>
<proteinExistence type="predicted"/>
<accession>A0ABW4BHA6</accession>
<reference evidence="3" key="1">
    <citation type="journal article" date="2019" name="Int. J. Syst. Evol. Microbiol.">
        <title>The Global Catalogue of Microorganisms (GCM) 10K type strain sequencing project: providing services to taxonomists for standard genome sequencing and annotation.</title>
        <authorList>
            <consortium name="The Broad Institute Genomics Platform"/>
            <consortium name="The Broad Institute Genome Sequencing Center for Infectious Disease"/>
            <person name="Wu L."/>
            <person name="Ma J."/>
        </authorList>
    </citation>
    <scope>NUCLEOTIDE SEQUENCE [LARGE SCALE GENOMIC DNA]</scope>
    <source>
        <strain evidence="3">CCM 9110</strain>
    </source>
</reference>
<evidence type="ECO:0000313" key="2">
    <source>
        <dbReference type="EMBL" id="MFD1399884.1"/>
    </source>
</evidence>
<gene>
    <name evidence="2" type="ORF">ACFQ41_11240</name>
</gene>
<protein>
    <recommendedName>
        <fullName evidence="4">Immunity protein</fullName>
    </recommendedName>
</protein>
<comment type="caution">
    <text evidence="2">The sequence shown here is derived from an EMBL/GenBank/DDBJ whole genome shotgun (WGS) entry which is preliminary data.</text>
</comment>
<keyword evidence="1" id="KW-1133">Transmembrane helix</keyword>
<keyword evidence="3" id="KW-1185">Reference proteome</keyword>
<keyword evidence="1" id="KW-0812">Transmembrane</keyword>
<sequence length="68" mass="7588">MSIWGVLLGIVLVVVGLWQFHATTHAFKEMKRNGNKNTSPFIMYALYSGYLFGGLFIIGGVMVAFNLF</sequence>
<name>A0ABW4BHA6_9LACO</name>
<feature type="transmembrane region" description="Helical" evidence="1">
    <location>
        <begin position="41"/>
        <end position="65"/>
    </location>
</feature>
<evidence type="ECO:0000313" key="3">
    <source>
        <dbReference type="Proteomes" id="UP001597199"/>
    </source>
</evidence>
<dbReference type="Proteomes" id="UP001597199">
    <property type="component" value="Unassembled WGS sequence"/>
</dbReference>
<organism evidence="2 3">
    <name type="scientific">Lacticaseibacillus suilingensis</name>
    <dbReference type="NCBI Taxonomy" id="2799577"/>
    <lineage>
        <taxon>Bacteria</taxon>
        <taxon>Bacillati</taxon>
        <taxon>Bacillota</taxon>
        <taxon>Bacilli</taxon>
        <taxon>Lactobacillales</taxon>
        <taxon>Lactobacillaceae</taxon>
        <taxon>Lacticaseibacillus</taxon>
    </lineage>
</organism>